<reference evidence="9" key="1">
    <citation type="journal article" date="2019" name="Int. J. Syst. Evol. Microbiol.">
        <title>The Global Catalogue of Microorganisms (GCM) 10K type strain sequencing project: providing services to taxonomists for standard genome sequencing and annotation.</title>
        <authorList>
            <consortium name="The Broad Institute Genomics Platform"/>
            <consortium name="The Broad Institute Genome Sequencing Center for Infectious Disease"/>
            <person name="Wu L."/>
            <person name="Ma J."/>
        </authorList>
    </citation>
    <scope>NUCLEOTIDE SEQUENCE [LARGE SCALE GENOMIC DNA]</scope>
    <source>
        <strain evidence="9">WLHS5</strain>
    </source>
</reference>
<keyword evidence="5" id="KW-0472">Membrane</keyword>
<dbReference type="Proteomes" id="UP001596504">
    <property type="component" value="Unassembled WGS sequence"/>
</dbReference>
<feature type="domain" description="Solute-binding protein family 5" evidence="7">
    <location>
        <begin position="78"/>
        <end position="450"/>
    </location>
</feature>
<dbReference type="Pfam" id="PF00496">
    <property type="entry name" value="SBP_bac_5"/>
    <property type="match status" value="1"/>
</dbReference>
<evidence type="ECO:0000256" key="6">
    <source>
        <dbReference type="SAM" id="SignalP"/>
    </source>
</evidence>
<keyword evidence="5" id="KW-1133">Transmembrane helix</keyword>
<accession>A0ABW2LJH3</accession>
<evidence type="ECO:0000256" key="3">
    <source>
        <dbReference type="ARBA" id="ARBA00022448"/>
    </source>
</evidence>
<sequence length="597" mass="65954">MRGRLVVLLVALLAGTSAPLPATAQSDSGAPQGATLRVGLQQQIDSLNPFLGYSLAATDIFRAVYPTLTTYSPQDFSVTPELAESWESSPDKLTWTFHIRRGARWSDGQPITAGDAAYTYDRMMRDPAAATANGNFVENFESVTAPDDSTLVIRTKTPQATMLAIDAPIVPEHVWSRVDDVANFPNDEMPVVGGGPFTITGYRPEQDVTLTANEDYWRGAPKIDRLQFIQFKNSDAAVQALRKGDIDVVQKLTPAQFDALAGEQDVEQVKGQGRRFFELILNPGAANSRNQPIGTGHPALRDTRVRRAIDHAIDREVLVDRVLGGYGQIGGGYLPPIFDDYHWKPPQPRRFDPALANRVLDEAGYRRGPDGTRRTPGGEPLNFDFVLHGDESMDNQVGQFVQRWLADLGIRVNLQPVSDNQVNDRTETGDFDMVISGWSANPDPDYVLRLQTCASRPSPDGGGTPDSFLCDQRYDELYARQLAEFDPAERIDLVKQAQSRFYEQATGLILFYQNSLEAYRSDRYSGFTTQPAREGVITGQQGFWGYYGAEPTREAVEGDRGSDYRTVAWALGGLIVLVGVVVVVVVARRRATAEDRE</sequence>
<evidence type="ECO:0000256" key="5">
    <source>
        <dbReference type="SAM" id="Phobius"/>
    </source>
</evidence>
<comment type="caution">
    <text evidence="8">The sequence shown here is derived from an EMBL/GenBank/DDBJ whole genome shotgun (WGS) entry which is preliminary data.</text>
</comment>
<dbReference type="InterPro" id="IPR030678">
    <property type="entry name" value="Peptide/Ni-bd"/>
</dbReference>
<keyword evidence="5" id="KW-0812">Transmembrane</keyword>
<keyword evidence="4 6" id="KW-0732">Signal</keyword>
<proteinExistence type="inferred from homology"/>
<organism evidence="8 9">
    <name type="scientific">Saccharopolyspora griseoalba</name>
    <dbReference type="NCBI Taxonomy" id="1431848"/>
    <lineage>
        <taxon>Bacteria</taxon>
        <taxon>Bacillati</taxon>
        <taxon>Actinomycetota</taxon>
        <taxon>Actinomycetes</taxon>
        <taxon>Pseudonocardiales</taxon>
        <taxon>Pseudonocardiaceae</taxon>
        <taxon>Saccharopolyspora</taxon>
    </lineage>
</organism>
<evidence type="ECO:0000313" key="8">
    <source>
        <dbReference type="EMBL" id="MFC7342676.1"/>
    </source>
</evidence>
<dbReference type="InterPro" id="IPR039424">
    <property type="entry name" value="SBP_5"/>
</dbReference>
<feature type="transmembrane region" description="Helical" evidence="5">
    <location>
        <begin position="567"/>
        <end position="587"/>
    </location>
</feature>
<protein>
    <submittedName>
        <fullName evidence="8">ABC transporter substrate-binding protein</fullName>
    </submittedName>
</protein>
<evidence type="ECO:0000313" key="9">
    <source>
        <dbReference type="Proteomes" id="UP001596504"/>
    </source>
</evidence>
<comment type="subcellular location">
    <subcellularLocation>
        <location evidence="1">Cell envelope</location>
    </subcellularLocation>
</comment>
<evidence type="ECO:0000256" key="4">
    <source>
        <dbReference type="ARBA" id="ARBA00022729"/>
    </source>
</evidence>
<dbReference type="RefSeq" id="WP_380668822.1">
    <property type="nucleotide sequence ID" value="NZ_JBHTCJ010000007.1"/>
</dbReference>
<keyword evidence="9" id="KW-1185">Reference proteome</keyword>
<dbReference type="Gene3D" id="3.10.105.10">
    <property type="entry name" value="Dipeptide-binding Protein, Domain 3"/>
    <property type="match status" value="1"/>
</dbReference>
<name>A0ABW2LJH3_9PSEU</name>
<dbReference type="EMBL" id="JBHTCJ010000007">
    <property type="protein sequence ID" value="MFC7342676.1"/>
    <property type="molecule type" value="Genomic_DNA"/>
</dbReference>
<dbReference type="PANTHER" id="PTHR30290">
    <property type="entry name" value="PERIPLASMIC BINDING COMPONENT OF ABC TRANSPORTER"/>
    <property type="match status" value="1"/>
</dbReference>
<evidence type="ECO:0000256" key="1">
    <source>
        <dbReference type="ARBA" id="ARBA00004196"/>
    </source>
</evidence>
<dbReference type="Gene3D" id="3.40.190.10">
    <property type="entry name" value="Periplasmic binding protein-like II"/>
    <property type="match status" value="1"/>
</dbReference>
<keyword evidence="3" id="KW-0813">Transport</keyword>
<feature type="signal peptide" evidence="6">
    <location>
        <begin position="1"/>
        <end position="24"/>
    </location>
</feature>
<feature type="chain" id="PRO_5047422396" evidence="6">
    <location>
        <begin position="25"/>
        <end position="597"/>
    </location>
</feature>
<evidence type="ECO:0000259" key="7">
    <source>
        <dbReference type="Pfam" id="PF00496"/>
    </source>
</evidence>
<evidence type="ECO:0000256" key="2">
    <source>
        <dbReference type="ARBA" id="ARBA00005695"/>
    </source>
</evidence>
<dbReference type="InterPro" id="IPR000914">
    <property type="entry name" value="SBP_5_dom"/>
</dbReference>
<dbReference type="PIRSF" id="PIRSF002741">
    <property type="entry name" value="MppA"/>
    <property type="match status" value="1"/>
</dbReference>
<dbReference type="SUPFAM" id="SSF53850">
    <property type="entry name" value="Periplasmic binding protein-like II"/>
    <property type="match status" value="1"/>
</dbReference>
<dbReference type="CDD" id="cd00995">
    <property type="entry name" value="PBP2_NikA_DppA_OppA_like"/>
    <property type="match status" value="1"/>
</dbReference>
<comment type="similarity">
    <text evidence="2">Belongs to the bacterial solute-binding protein 5 family.</text>
</comment>
<dbReference type="PANTHER" id="PTHR30290:SF10">
    <property type="entry name" value="PERIPLASMIC OLIGOPEPTIDE-BINDING PROTEIN-RELATED"/>
    <property type="match status" value="1"/>
</dbReference>
<gene>
    <name evidence="8" type="ORF">ACFQRI_14835</name>
</gene>